<evidence type="ECO:0000256" key="7">
    <source>
        <dbReference type="ARBA" id="ARBA00023136"/>
    </source>
</evidence>
<reference evidence="10" key="1">
    <citation type="submission" date="2025-08" db="UniProtKB">
        <authorList>
            <consortium name="Ensembl"/>
        </authorList>
    </citation>
    <scope>IDENTIFICATION</scope>
</reference>
<keyword evidence="6" id="KW-0862">Zinc</keyword>
<dbReference type="PANTHER" id="PTHR23292">
    <property type="entry name" value="LIPOPOLYSACCHARIDE-INDUCED TUMOR NECROSIS FACTOR-ALPHA FACTOR"/>
    <property type="match status" value="1"/>
</dbReference>
<dbReference type="GO" id="GO:0071222">
    <property type="term" value="P:cellular response to lipopolysaccharide"/>
    <property type="evidence" value="ECO:0007669"/>
    <property type="project" value="Ensembl"/>
</dbReference>
<protein>
    <submittedName>
        <fullName evidence="10">Lipopolysaccharide induced TNF factor</fullName>
    </submittedName>
</protein>
<dbReference type="GO" id="GO:0098560">
    <property type="term" value="C:cytoplasmic side of late endosome membrane"/>
    <property type="evidence" value="ECO:0007669"/>
    <property type="project" value="Ensembl"/>
</dbReference>
<evidence type="ECO:0000256" key="1">
    <source>
        <dbReference type="ARBA" id="ARBA00004125"/>
    </source>
</evidence>
<dbReference type="GO" id="GO:0042802">
    <property type="term" value="F:identical protein binding"/>
    <property type="evidence" value="ECO:0007669"/>
    <property type="project" value="Ensembl"/>
</dbReference>
<comment type="subcellular location">
    <subcellularLocation>
        <location evidence="1">Endosome membrane</location>
        <topology evidence="1">Peripheral membrane protein</topology>
        <orientation evidence="1">Cytoplasmic side</orientation>
    </subcellularLocation>
    <subcellularLocation>
        <location evidence="2">Late endosome membrane</location>
    </subcellularLocation>
    <subcellularLocation>
        <location evidence="3">Lysosome membrane</location>
        <topology evidence="3">Peripheral membrane protein</topology>
        <orientation evidence="3">Cytoplasmic side</orientation>
    </subcellularLocation>
</comment>
<evidence type="ECO:0000259" key="9">
    <source>
        <dbReference type="PROSITE" id="PS51837"/>
    </source>
</evidence>
<dbReference type="GO" id="GO:0000978">
    <property type="term" value="F:RNA polymerase II cis-regulatory region sequence-specific DNA binding"/>
    <property type="evidence" value="ECO:0007669"/>
    <property type="project" value="Ensembl"/>
</dbReference>
<dbReference type="Pfam" id="PF10601">
    <property type="entry name" value="zf-LITAF-like"/>
    <property type="match status" value="1"/>
</dbReference>
<keyword evidence="7 8" id="KW-0472">Membrane</keyword>
<organism evidence="10 11">
    <name type="scientific">Naja naja</name>
    <name type="common">Indian cobra</name>
    <dbReference type="NCBI Taxonomy" id="35670"/>
    <lineage>
        <taxon>Eukaryota</taxon>
        <taxon>Metazoa</taxon>
        <taxon>Chordata</taxon>
        <taxon>Craniata</taxon>
        <taxon>Vertebrata</taxon>
        <taxon>Euteleostomi</taxon>
        <taxon>Lepidosauria</taxon>
        <taxon>Squamata</taxon>
        <taxon>Bifurcata</taxon>
        <taxon>Unidentata</taxon>
        <taxon>Episquamata</taxon>
        <taxon>Toxicofera</taxon>
        <taxon>Serpentes</taxon>
        <taxon>Colubroidea</taxon>
        <taxon>Elapidae</taxon>
        <taxon>Elapinae</taxon>
        <taxon>Naja</taxon>
    </lineage>
</organism>
<name>A0A8C6VHI8_NAJNA</name>
<evidence type="ECO:0000256" key="5">
    <source>
        <dbReference type="ARBA" id="ARBA00022723"/>
    </source>
</evidence>
<proteinExistence type="inferred from homology"/>
<feature type="transmembrane region" description="Helical" evidence="8">
    <location>
        <begin position="97"/>
        <end position="120"/>
    </location>
</feature>
<dbReference type="PANTHER" id="PTHR23292:SF46">
    <property type="entry name" value="LIPOPOLYSACCHARIDE-INDUCED TUMOR NECROSIS FACTOR-ALPHA FACTOR HOMOLOG"/>
    <property type="match status" value="1"/>
</dbReference>
<keyword evidence="8" id="KW-1133">Transmembrane helix</keyword>
<evidence type="ECO:0000256" key="3">
    <source>
        <dbReference type="ARBA" id="ARBA00004630"/>
    </source>
</evidence>
<dbReference type="GO" id="GO:0098559">
    <property type="term" value="C:cytoplasmic side of early endosome membrane"/>
    <property type="evidence" value="ECO:0007669"/>
    <property type="project" value="Ensembl"/>
</dbReference>
<keyword evidence="5" id="KW-0479">Metal-binding</keyword>
<dbReference type="InterPro" id="IPR037519">
    <property type="entry name" value="LITAF_fam"/>
</dbReference>
<feature type="domain" description="LITAF" evidence="9">
    <location>
        <begin position="60"/>
        <end position="144"/>
    </location>
</feature>
<dbReference type="GO" id="GO:0008270">
    <property type="term" value="F:zinc ion binding"/>
    <property type="evidence" value="ECO:0007669"/>
    <property type="project" value="Ensembl"/>
</dbReference>
<keyword evidence="11" id="KW-1185">Reference proteome</keyword>
<dbReference type="SMART" id="SM00714">
    <property type="entry name" value="LITAF"/>
    <property type="match status" value="1"/>
</dbReference>
<keyword evidence="8" id="KW-0812">Transmembrane</keyword>
<dbReference type="GO" id="GO:1901223">
    <property type="term" value="P:negative regulation of non-canonical NF-kappaB signal transduction"/>
    <property type="evidence" value="ECO:0007669"/>
    <property type="project" value="Ensembl"/>
</dbReference>
<dbReference type="OrthoDB" id="4713066at2759"/>
<dbReference type="GeneTree" id="ENSGT00940000155366"/>
<dbReference type="Ensembl" id="ENSNNAT00000006125.1">
    <property type="protein sequence ID" value="ENSNNAP00000005861.1"/>
    <property type="gene ID" value="ENSNNAG00000003945.1"/>
</dbReference>
<evidence type="ECO:0000256" key="2">
    <source>
        <dbReference type="ARBA" id="ARBA00004414"/>
    </source>
</evidence>
<dbReference type="Proteomes" id="UP000694559">
    <property type="component" value="Unplaced"/>
</dbReference>
<dbReference type="InterPro" id="IPR006629">
    <property type="entry name" value="LITAF"/>
</dbReference>
<dbReference type="PROSITE" id="PS51837">
    <property type="entry name" value="LITAF"/>
    <property type="match status" value="1"/>
</dbReference>
<evidence type="ECO:0000256" key="4">
    <source>
        <dbReference type="ARBA" id="ARBA00005975"/>
    </source>
</evidence>
<evidence type="ECO:0000256" key="6">
    <source>
        <dbReference type="ARBA" id="ARBA00022833"/>
    </source>
</evidence>
<evidence type="ECO:0000313" key="10">
    <source>
        <dbReference type="Ensembl" id="ENSNNAP00000005861.1"/>
    </source>
</evidence>
<sequence>MAACLGRGRSGFGEWQGGAAKSVHSGELGCVRGRIRGAGLGASRWAPRNLPPLPLSPVPLHTVYIPGPLVFLEHPMQICCPACNQMIVTRISYQPGALAWLSCGGLALVGCWLGCCLIPFCVDAMQDVQHFCPCCNAFLGVHKRL</sequence>
<gene>
    <name evidence="10" type="primary">LITAF</name>
</gene>
<dbReference type="GO" id="GO:0010935">
    <property type="term" value="P:regulation of macrophage cytokine production"/>
    <property type="evidence" value="ECO:0007669"/>
    <property type="project" value="Ensembl"/>
</dbReference>
<comment type="similarity">
    <text evidence="4">Belongs to the CDIP1/LITAF family.</text>
</comment>
<evidence type="ECO:0000256" key="8">
    <source>
        <dbReference type="SAM" id="Phobius"/>
    </source>
</evidence>
<dbReference type="AlphaFoldDB" id="A0A8C6VHI8"/>
<reference evidence="10" key="2">
    <citation type="submission" date="2025-09" db="UniProtKB">
        <authorList>
            <consortium name="Ensembl"/>
        </authorList>
    </citation>
    <scope>IDENTIFICATION</scope>
</reference>
<dbReference type="OMA" id="FLPCCIS"/>
<evidence type="ECO:0000313" key="11">
    <source>
        <dbReference type="Proteomes" id="UP000694559"/>
    </source>
</evidence>
<dbReference type="GO" id="GO:0005654">
    <property type="term" value="C:nucleoplasm"/>
    <property type="evidence" value="ECO:0007669"/>
    <property type="project" value="Ensembl"/>
</dbReference>
<accession>A0A8C6VHI8</accession>
<dbReference type="GO" id="GO:0009898">
    <property type="term" value="C:cytoplasmic side of plasma membrane"/>
    <property type="evidence" value="ECO:0007669"/>
    <property type="project" value="Ensembl"/>
</dbReference>
<dbReference type="GO" id="GO:0098574">
    <property type="term" value="C:cytoplasmic side of lysosomal membrane"/>
    <property type="evidence" value="ECO:0007669"/>
    <property type="project" value="Ensembl"/>
</dbReference>
<dbReference type="GO" id="GO:0050699">
    <property type="term" value="F:WW domain binding"/>
    <property type="evidence" value="ECO:0007669"/>
    <property type="project" value="Ensembl"/>
</dbReference>
<dbReference type="GO" id="GO:0001228">
    <property type="term" value="F:DNA-binding transcription activator activity, RNA polymerase II-specific"/>
    <property type="evidence" value="ECO:0007669"/>
    <property type="project" value="Ensembl"/>
</dbReference>
<dbReference type="GO" id="GO:0005794">
    <property type="term" value="C:Golgi apparatus"/>
    <property type="evidence" value="ECO:0007669"/>
    <property type="project" value="Ensembl"/>
</dbReference>